<gene>
    <name evidence="9" type="ORF">H4C80_15065</name>
</gene>
<dbReference type="InterPro" id="IPR036259">
    <property type="entry name" value="MFS_trans_sf"/>
</dbReference>
<reference evidence="9 10" key="1">
    <citation type="submission" date="2020-07" db="EMBL/GenBank/DDBJ databases">
        <title>Diversity of carbapenemase encoding genes among Pseudomonas putida group clinical isolates in a tertiary Brazilian hospital.</title>
        <authorList>
            <person name="Alberto-Lei F."/>
            <person name="Nodari C.S."/>
            <person name="Streling A.P."/>
            <person name="Paulino J.T."/>
            <person name="Bessa-Neto F.O."/>
            <person name="Cayo R."/>
            <person name="Gales A.C."/>
        </authorList>
    </citation>
    <scope>NUCLEOTIDE SEQUENCE [LARGE SCALE GENOMIC DNA]</scope>
    <source>
        <strain evidence="9 10">12815</strain>
    </source>
</reference>
<dbReference type="CDD" id="cd17319">
    <property type="entry name" value="MFS_ExuT_GudP_like"/>
    <property type="match status" value="1"/>
</dbReference>
<evidence type="ECO:0000313" key="10">
    <source>
        <dbReference type="Proteomes" id="UP000545074"/>
    </source>
</evidence>
<feature type="transmembrane region" description="Helical" evidence="7">
    <location>
        <begin position="63"/>
        <end position="83"/>
    </location>
</feature>
<evidence type="ECO:0000256" key="1">
    <source>
        <dbReference type="ARBA" id="ARBA00004141"/>
    </source>
</evidence>
<evidence type="ECO:0000256" key="7">
    <source>
        <dbReference type="SAM" id="Phobius"/>
    </source>
</evidence>
<evidence type="ECO:0000259" key="8">
    <source>
        <dbReference type="PROSITE" id="PS50850"/>
    </source>
</evidence>
<dbReference type="Gene3D" id="1.20.1250.20">
    <property type="entry name" value="MFS general substrate transporter like domains"/>
    <property type="match status" value="2"/>
</dbReference>
<dbReference type="EMBL" id="JACGCX010000009">
    <property type="protein sequence ID" value="MBA6098442.1"/>
    <property type="molecule type" value="Genomic_DNA"/>
</dbReference>
<dbReference type="GO" id="GO:0005886">
    <property type="term" value="C:plasma membrane"/>
    <property type="evidence" value="ECO:0007669"/>
    <property type="project" value="TreeGrafter"/>
</dbReference>
<evidence type="ECO:0000256" key="2">
    <source>
        <dbReference type="ARBA" id="ARBA00022448"/>
    </source>
</evidence>
<dbReference type="GO" id="GO:0022857">
    <property type="term" value="F:transmembrane transporter activity"/>
    <property type="evidence" value="ECO:0007669"/>
    <property type="project" value="InterPro"/>
</dbReference>
<feature type="transmembrane region" description="Helical" evidence="7">
    <location>
        <begin position="252"/>
        <end position="274"/>
    </location>
</feature>
<keyword evidence="5 7" id="KW-1133">Transmembrane helix</keyword>
<dbReference type="PANTHER" id="PTHR43791">
    <property type="entry name" value="PERMEASE-RELATED"/>
    <property type="match status" value="1"/>
</dbReference>
<dbReference type="InterPro" id="IPR011701">
    <property type="entry name" value="MFS"/>
</dbReference>
<proteinExistence type="predicted"/>
<dbReference type="SUPFAM" id="SSF103473">
    <property type="entry name" value="MFS general substrate transporter"/>
    <property type="match status" value="1"/>
</dbReference>
<dbReference type="AlphaFoldDB" id="A0A7W2Q9N7"/>
<evidence type="ECO:0000256" key="5">
    <source>
        <dbReference type="ARBA" id="ARBA00022989"/>
    </source>
</evidence>
<sequence>MNGNAVTGPLPLAALDIEEATYSQVTRRLIPFLCLCLVIAFLDRINVSFAKLQMMDDLQFSEAVYGLGAGVFFLAYFLFELPSNLIMHRVGARRWIARIMISWALLTGAMALVHDQTTFYILRFLLGAAEAGFFPGIVLYLTYWYPVNRRSRIMALFMSAIPLAGLLGGLFSGWIMDSLDGSYGMAGWQWLFVVESIPSLIVGVAVLFYLDDRISSAKWLTDEQKTLLQARIDSESKVKTELSLGAVLRHPLVWMFALVYFGSSMGQYGFGFWLPSIIKATGVESTTHISLLSAIPYAFGVVAMILVGRHSDRTGERRWHYCAAASTGALGLALAVVFQHNTMAAMFALTLASMGLQSMAPIFWSMPTGMLGGVAAAAGIALINSIGNLAGFFSPYLVGWVKTNTGTTASAMYIIAGFVLMAGLVVVAFVRTGKR</sequence>
<evidence type="ECO:0000313" key="9">
    <source>
        <dbReference type="EMBL" id="MBA6098442.1"/>
    </source>
</evidence>
<feature type="transmembrane region" description="Helical" evidence="7">
    <location>
        <begin position="286"/>
        <end position="307"/>
    </location>
</feature>
<dbReference type="Pfam" id="PF07690">
    <property type="entry name" value="MFS_1"/>
    <property type="match status" value="1"/>
</dbReference>
<dbReference type="RefSeq" id="WP_054911581.1">
    <property type="nucleotide sequence ID" value="NZ_JACGCX010000009.1"/>
</dbReference>
<dbReference type="InterPro" id="IPR020846">
    <property type="entry name" value="MFS_dom"/>
</dbReference>
<protein>
    <submittedName>
        <fullName evidence="9">MFS transporter</fullName>
    </submittedName>
</protein>
<feature type="transmembrane region" description="Helical" evidence="7">
    <location>
        <begin position="410"/>
        <end position="430"/>
    </location>
</feature>
<evidence type="ECO:0000256" key="3">
    <source>
        <dbReference type="ARBA" id="ARBA00022692"/>
    </source>
</evidence>
<dbReference type="Proteomes" id="UP000545074">
    <property type="component" value="Unassembled WGS sequence"/>
</dbReference>
<feature type="domain" description="Major facilitator superfamily (MFS) profile" evidence="8">
    <location>
        <begin position="29"/>
        <end position="434"/>
    </location>
</feature>
<feature type="transmembrane region" description="Helical" evidence="7">
    <location>
        <begin position="95"/>
        <end position="114"/>
    </location>
</feature>
<comment type="subcellular location">
    <subcellularLocation>
        <location evidence="1">Membrane</location>
        <topology evidence="1">Multi-pass membrane protein</topology>
    </subcellularLocation>
</comment>
<dbReference type="PANTHER" id="PTHR43791:SF36">
    <property type="entry name" value="TRANSPORTER, PUTATIVE (AFU_ORTHOLOGUE AFUA_6G08340)-RELATED"/>
    <property type="match status" value="1"/>
</dbReference>
<evidence type="ECO:0000256" key="4">
    <source>
        <dbReference type="ARBA" id="ARBA00022797"/>
    </source>
</evidence>
<evidence type="ECO:0000256" key="6">
    <source>
        <dbReference type="ARBA" id="ARBA00023136"/>
    </source>
</evidence>
<feature type="transmembrane region" description="Helical" evidence="7">
    <location>
        <begin position="371"/>
        <end position="398"/>
    </location>
</feature>
<keyword evidence="2" id="KW-0813">Transport</keyword>
<feature type="transmembrane region" description="Helical" evidence="7">
    <location>
        <begin position="344"/>
        <end position="364"/>
    </location>
</feature>
<feature type="transmembrane region" description="Helical" evidence="7">
    <location>
        <begin position="153"/>
        <end position="176"/>
    </location>
</feature>
<keyword evidence="3 7" id="KW-0812">Transmembrane</keyword>
<comment type="caution">
    <text evidence="9">The sequence shown here is derived from an EMBL/GenBank/DDBJ whole genome shotgun (WGS) entry which is preliminary data.</text>
</comment>
<accession>A0A7W2Q9N7</accession>
<keyword evidence="4" id="KW-0058">Aromatic hydrocarbons catabolism</keyword>
<dbReference type="PROSITE" id="PS50850">
    <property type="entry name" value="MFS"/>
    <property type="match status" value="1"/>
</dbReference>
<feature type="transmembrane region" description="Helical" evidence="7">
    <location>
        <begin position="188"/>
        <end position="210"/>
    </location>
</feature>
<feature type="transmembrane region" description="Helical" evidence="7">
    <location>
        <begin position="319"/>
        <end position="338"/>
    </location>
</feature>
<feature type="transmembrane region" description="Helical" evidence="7">
    <location>
        <begin position="29"/>
        <end position="51"/>
    </location>
</feature>
<keyword evidence="6 7" id="KW-0472">Membrane</keyword>
<feature type="transmembrane region" description="Helical" evidence="7">
    <location>
        <begin position="120"/>
        <end position="141"/>
    </location>
</feature>
<dbReference type="FunFam" id="1.20.1250.20:FF:000018">
    <property type="entry name" value="MFS transporter permease"/>
    <property type="match status" value="1"/>
</dbReference>
<organism evidence="9 10">
    <name type="scientific">Pseudomonas juntendi</name>
    <dbReference type="NCBI Taxonomy" id="2666183"/>
    <lineage>
        <taxon>Bacteria</taxon>
        <taxon>Pseudomonadati</taxon>
        <taxon>Pseudomonadota</taxon>
        <taxon>Gammaproteobacteria</taxon>
        <taxon>Pseudomonadales</taxon>
        <taxon>Pseudomonadaceae</taxon>
        <taxon>Pseudomonas</taxon>
    </lineage>
</organism>
<name>A0A7W2Q9N7_9PSED</name>